<evidence type="ECO:0000313" key="3">
    <source>
        <dbReference type="Proteomes" id="UP000818323"/>
    </source>
</evidence>
<dbReference type="EMBL" id="JAAAXJ010000003">
    <property type="protein sequence ID" value="NBJ24192.1"/>
    <property type="molecule type" value="Genomic_DNA"/>
</dbReference>
<feature type="transmembrane region" description="Helical" evidence="1">
    <location>
        <begin position="246"/>
        <end position="265"/>
    </location>
</feature>
<keyword evidence="1" id="KW-0472">Membrane</keyword>
<proteinExistence type="predicted"/>
<protein>
    <recommendedName>
        <fullName evidence="4">Glycosyltransferase RgtA/B/C/D-like domain-containing protein</fullName>
    </recommendedName>
</protein>
<organism evidence="2 3">
    <name type="scientific">Microvirga arsenatis</name>
    <dbReference type="NCBI Taxonomy" id="2692265"/>
    <lineage>
        <taxon>Bacteria</taxon>
        <taxon>Pseudomonadati</taxon>
        <taxon>Pseudomonadota</taxon>
        <taxon>Alphaproteobacteria</taxon>
        <taxon>Hyphomicrobiales</taxon>
        <taxon>Methylobacteriaceae</taxon>
        <taxon>Microvirga</taxon>
    </lineage>
</organism>
<keyword evidence="3" id="KW-1185">Reference proteome</keyword>
<gene>
    <name evidence="2" type="ORF">GR303_07470</name>
</gene>
<dbReference type="Proteomes" id="UP000818323">
    <property type="component" value="Unassembled WGS sequence"/>
</dbReference>
<feature type="transmembrane region" description="Helical" evidence="1">
    <location>
        <begin position="272"/>
        <end position="288"/>
    </location>
</feature>
<accession>A0ABW9YUW9</accession>
<comment type="caution">
    <text evidence="2">The sequence shown here is derived from an EMBL/GenBank/DDBJ whole genome shotgun (WGS) entry which is preliminary data.</text>
</comment>
<feature type="transmembrane region" description="Helical" evidence="1">
    <location>
        <begin position="323"/>
        <end position="342"/>
    </location>
</feature>
<feature type="transmembrane region" description="Helical" evidence="1">
    <location>
        <begin position="127"/>
        <end position="146"/>
    </location>
</feature>
<keyword evidence="1" id="KW-0812">Transmembrane</keyword>
<feature type="transmembrane region" description="Helical" evidence="1">
    <location>
        <begin position="294"/>
        <end position="311"/>
    </location>
</feature>
<feature type="transmembrane region" description="Helical" evidence="1">
    <location>
        <begin position="98"/>
        <end position="115"/>
    </location>
</feature>
<dbReference type="RefSeq" id="WP_161722560.1">
    <property type="nucleotide sequence ID" value="NZ_JAAAXI010000004.1"/>
</dbReference>
<sequence>MAIAMACALLLALPGETVTTKYLNDLFIFLDGVHRISAGQVPNRDFHTALGPLVYYAPAAGYWLSGSFGAAMPVGVALVIAALAPVAAHILSSRLRPAIAIPLAAFLFLIAAVPINPGEGIEALSFAMFYNRIGWVALGFLLMMYVRPARQSPYQILLDAGSAAFLVILMLYMKISYGIVGAGFLVLMLLDPRQWKWAATAIASVLAIGLMIEAVWGGTAGHLKDLLLAGGVSGKVSSIEALAGTLLRSLADFALFTLFSALLLWRTRSIRDFLFLAFCAGAGFMLIIQNYQSWGIFSLPVGAAAAAELMARTGETTSERHRRLLTVGVQLALLAFLLPAAIHNAAALGLHARLASTNQGQPVPLPNFKGIRLVQLRSERDFQLFNRYLASLEDGARAIEGLELGNSRVVVLDFVSPFSAGLGLHPPQGDSTWYHWGRTVNEENYLPADELFRTAHVVMDPKWPIEVSTAEGLRRLYSDYVEEHFDLAQETADWKVYVRRTPSSQQGEPGVPSSL</sequence>
<evidence type="ECO:0000313" key="2">
    <source>
        <dbReference type="EMBL" id="NBJ24192.1"/>
    </source>
</evidence>
<evidence type="ECO:0008006" key="4">
    <source>
        <dbReference type="Google" id="ProtNLM"/>
    </source>
</evidence>
<feature type="transmembrane region" description="Helical" evidence="1">
    <location>
        <begin position="62"/>
        <end position="86"/>
    </location>
</feature>
<keyword evidence="1" id="KW-1133">Transmembrane helix</keyword>
<reference evidence="2 3" key="1">
    <citation type="submission" date="2020-01" db="EMBL/GenBank/DDBJ databases">
        <title>Microvirga sp. nov., an arsenate reduction bacterium isolated from Tibet hotspring sediments.</title>
        <authorList>
            <person name="Yuan C.-G."/>
        </authorList>
    </citation>
    <scope>NUCLEOTIDE SEQUENCE [LARGE SCALE GENOMIC DNA]</scope>
    <source>
        <strain evidence="2 3">SYSU G3D203</strain>
    </source>
</reference>
<name>A0ABW9YUW9_9HYPH</name>
<evidence type="ECO:0000256" key="1">
    <source>
        <dbReference type="SAM" id="Phobius"/>
    </source>
</evidence>
<feature type="transmembrane region" description="Helical" evidence="1">
    <location>
        <begin position="197"/>
        <end position="216"/>
    </location>
</feature>
<feature type="transmembrane region" description="Helical" evidence="1">
    <location>
        <begin position="175"/>
        <end position="190"/>
    </location>
</feature>